<dbReference type="InterPro" id="IPR041657">
    <property type="entry name" value="HTH_17"/>
</dbReference>
<accession>A0A5C7G388</accession>
<proteinExistence type="predicted"/>
<protein>
    <submittedName>
        <fullName evidence="2">Helix-turn-helix domain-containing protein</fullName>
    </submittedName>
</protein>
<reference evidence="2 3" key="1">
    <citation type="submission" date="2019-08" db="EMBL/GenBank/DDBJ databases">
        <title>Massilia golmudensis sp. nov., isolated from sand in the Qinghai-Tibetan Plateau.</title>
        <authorList>
            <person name="Zhang B."/>
        </authorList>
    </citation>
    <scope>NUCLEOTIDE SEQUENCE [LARGE SCALE GENOMIC DNA]</scope>
    <source>
        <strain evidence="2 3">GEM5</strain>
    </source>
</reference>
<dbReference type="Pfam" id="PF12728">
    <property type="entry name" value="HTH_17"/>
    <property type="match status" value="1"/>
</dbReference>
<feature type="domain" description="Helix-turn-helix" evidence="1">
    <location>
        <begin position="12"/>
        <end position="63"/>
    </location>
</feature>
<evidence type="ECO:0000313" key="3">
    <source>
        <dbReference type="Proteomes" id="UP000321413"/>
    </source>
</evidence>
<evidence type="ECO:0000313" key="2">
    <source>
        <dbReference type="EMBL" id="TXF99276.1"/>
    </source>
</evidence>
<sequence length="72" mass="8391">MLLCWKHNKICLTLQETCDEMGIKLGTAYNMISRGNFPLPIRKQGRQIIVDVRDLGEYFDRQRDVARETFGS</sequence>
<keyword evidence="3" id="KW-1185">Reference proteome</keyword>
<evidence type="ECO:0000259" key="1">
    <source>
        <dbReference type="Pfam" id="PF12728"/>
    </source>
</evidence>
<dbReference type="Proteomes" id="UP000321413">
    <property type="component" value="Unassembled WGS sequence"/>
</dbReference>
<dbReference type="AlphaFoldDB" id="A0A5C7G388"/>
<organism evidence="2 3">
    <name type="scientific">Massilia arenae</name>
    <dbReference type="NCBI Taxonomy" id="2603288"/>
    <lineage>
        <taxon>Bacteria</taxon>
        <taxon>Pseudomonadati</taxon>
        <taxon>Pseudomonadota</taxon>
        <taxon>Betaproteobacteria</taxon>
        <taxon>Burkholderiales</taxon>
        <taxon>Oxalobacteraceae</taxon>
        <taxon>Telluria group</taxon>
        <taxon>Massilia</taxon>
    </lineage>
</organism>
<gene>
    <name evidence="2" type="ORF">FVD38_13620</name>
</gene>
<name>A0A5C7G388_9BURK</name>
<comment type="caution">
    <text evidence="2">The sequence shown here is derived from an EMBL/GenBank/DDBJ whole genome shotgun (WGS) entry which is preliminary data.</text>
</comment>
<dbReference type="RefSeq" id="WP_147935352.1">
    <property type="nucleotide sequence ID" value="NZ_VPFD01000014.1"/>
</dbReference>
<dbReference type="EMBL" id="VPFD01000014">
    <property type="protein sequence ID" value="TXF99276.1"/>
    <property type="molecule type" value="Genomic_DNA"/>
</dbReference>